<dbReference type="PANTHER" id="PTHR43433">
    <property type="entry name" value="HYDROLASE, ALPHA/BETA FOLD FAMILY PROTEIN"/>
    <property type="match status" value="1"/>
</dbReference>
<feature type="domain" description="AB hydrolase-1" evidence="1">
    <location>
        <begin position="97"/>
        <end position="245"/>
    </location>
</feature>
<accession>A0A7Y7B8U1</accession>
<sequence length="683" mass="71361">MTVTSRRFAGPSARRSALAVLVLVMLVAVGAAPAGACTPGPVLRLGTLRLGPCGRQPESWCGSARVPLDRGTPGSPALGIGFEWVPATGRPEGTTVVVDGGPGWATTYSRTAYLELLGPLRAHRNLLMVDLRGTGHSEVLRCAELENYKGRPSGPDFARTVGACGDRLDHTWQRPDGGWIHASESFGTADAAQDLADLLPQLGLNSVDLYGDSYGSWFAQVFATRHPSLLRSLTLDATYEVFGLDPWYTSSITTARKAFGLACRRSPACAAHGSADAWRTVSALAARLRATPLTGTTTGLDGQPVTVTVTVTTLVDLVTAAGSDPAVYHGLQAAAEAFLGRGDTVPLLRLAEQTIAYDGTNAPPPAFSDTLYFATACTDYPQLFSMAGPVGERARRLRSRIAAEPDAAFAPFTAAEWTTADAYTNTYDACLDWPVPQRARTPVTARPPRVPPTLPVLVLGGDLDSLTPAAGGRHVAAQLGPSARFVTVPNLTHITAMADRTRPGPEACGQSLYRQFLSAPTALSRLNTSCTRHTPAIPVLAAYPARLADTVPATPAPGNQADADALRAAASGVAVVGDAIVRSGYLSEGHDTGLRGGSWTVTGDTQACFGFTGVRWADDAAVSGTATWDRVRGVVTAHLLVTPDTGRDSSVDTTWNTLAPDVPASVTGTAEGVPLRGTLPAPA</sequence>
<proteinExistence type="predicted"/>
<dbReference type="Pfam" id="PF00561">
    <property type="entry name" value="Abhydrolase_1"/>
    <property type="match status" value="1"/>
</dbReference>
<name>A0A7Y7B8U1_STRMO</name>
<dbReference type="InterPro" id="IPR050471">
    <property type="entry name" value="AB_hydrolase"/>
</dbReference>
<dbReference type="EMBL" id="JABBXF010000067">
    <property type="protein sequence ID" value="NVK80949.1"/>
    <property type="molecule type" value="Genomic_DNA"/>
</dbReference>
<evidence type="ECO:0000259" key="2">
    <source>
        <dbReference type="Pfam" id="PF08386"/>
    </source>
</evidence>
<reference evidence="3 4" key="1">
    <citation type="submission" date="2020-04" db="EMBL/GenBank/DDBJ databases">
        <title>Draft Genome Sequence of Streptomyces morookaense DSM 40503, an 8-azaguanine-producing strain.</title>
        <authorList>
            <person name="Qi J."/>
            <person name="Gao J.-M."/>
        </authorList>
    </citation>
    <scope>NUCLEOTIDE SEQUENCE [LARGE SCALE GENOMIC DNA]</scope>
    <source>
        <strain evidence="3 4">DSM 40503</strain>
    </source>
</reference>
<evidence type="ECO:0000313" key="3">
    <source>
        <dbReference type="EMBL" id="NVK80949.1"/>
    </source>
</evidence>
<dbReference type="InterPro" id="IPR029058">
    <property type="entry name" value="AB_hydrolase_fold"/>
</dbReference>
<dbReference type="Pfam" id="PF08386">
    <property type="entry name" value="Abhydrolase_4"/>
    <property type="match status" value="1"/>
</dbReference>
<keyword evidence="3" id="KW-0378">Hydrolase</keyword>
<dbReference type="AlphaFoldDB" id="A0A7Y7B8U1"/>
<dbReference type="InterPro" id="IPR013595">
    <property type="entry name" value="Pept_S33_TAP-like_C"/>
</dbReference>
<dbReference type="SUPFAM" id="SSF53474">
    <property type="entry name" value="alpha/beta-Hydrolases"/>
    <property type="match status" value="1"/>
</dbReference>
<dbReference type="GO" id="GO:0016787">
    <property type="term" value="F:hydrolase activity"/>
    <property type="evidence" value="ECO:0007669"/>
    <property type="project" value="UniProtKB-KW"/>
</dbReference>
<comment type="caution">
    <text evidence="3">The sequence shown here is derived from an EMBL/GenBank/DDBJ whole genome shotgun (WGS) entry which is preliminary data.</text>
</comment>
<evidence type="ECO:0000259" key="1">
    <source>
        <dbReference type="Pfam" id="PF00561"/>
    </source>
</evidence>
<dbReference type="InterPro" id="IPR000073">
    <property type="entry name" value="AB_hydrolase_1"/>
</dbReference>
<dbReference type="RefSeq" id="WP_171085281.1">
    <property type="nucleotide sequence ID" value="NZ_BNBU01000008.1"/>
</dbReference>
<dbReference type="PANTHER" id="PTHR43433:SF5">
    <property type="entry name" value="AB HYDROLASE-1 DOMAIN-CONTAINING PROTEIN"/>
    <property type="match status" value="1"/>
</dbReference>
<protein>
    <submittedName>
        <fullName evidence="3">Alpha/beta hydrolase</fullName>
    </submittedName>
</protein>
<dbReference type="Proteomes" id="UP000587462">
    <property type="component" value="Unassembled WGS sequence"/>
</dbReference>
<gene>
    <name evidence="3" type="ORF">HG542_25315</name>
</gene>
<evidence type="ECO:0000313" key="4">
    <source>
        <dbReference type="Proteomes" id="UP000587462"/>
    </source>
</evidence>
<keyword evidence="4" id="KW-1185">Reference proteome</keyword>
<feature type="domain" description="Peptidase S33 tripeptidyl aminopeptidase-like C-terminal" evidence="2">
    <location>
        <begin position="423"/>
        <end position="521"/>
    </location>
</feature>
<dbReference type="Gene3D" id="3.40.50.1820">
    <property type="entry name" value="alpha/beta hydrolase"/>
    <property type="match status" value="2"/>
</dbReference>
<organism evidence="3 4">
    <name type="scientific">Streptomyces morookaense</name>
    <name type="common">Streptoverticillium morookaense</name>
    <dbReference type="NCBI Taxonomy" id="1970"/>
    <lineage>
        <taxon>Bacteria</taxon>
        <taxon>Bacillati</taxon>
        <taxon>Actinomycetota</taxon>
        <taxon>Actinomycetes</taxon>
        <taxon>Kitasatosporales</taxon>
        <taxon>Streptomycetaceae</taxon>
        <taxon>Streptomyces</taxon>
    </lineage>
</organism>